<proteinExistence type="predicted"/>
<feature type="compositionally biased region" description="Low complexity" evidence="1">
    <location>
        <begin position="249"/>
        <end position="279"/>
    </location>
</feature>
<feature type="compositionally biased region" description="Gly residues" evidence="1">
    <location>
        <begin position="336"/>
        <end position="356"/>
    </location>
</feature>
<feature type="compositionally biased region" description="Polar residues" evidence="1">
    <location>
        <begin position="95"/>
        <end position="105"/>
    </location>
</feature>
<name>A0AAE1K697_PETCI</name>
<evidence type="ECO:0000313" key="3">
    <source>
        <dbReference type="Proteomes" id="UP001286313"/>
    </source>
</evidence>
<feature type="region of interest" description="Disordered" evidence="1">
    <location>
        <begin position="77"/>
        <end position="105"/>
    </location>
</feature>
<protein>
    <submittedName>
        <fullName evidence="2">Uncharacterized protein</fullName>
    </submittedName>
</protein>
<reference evidence="2" key="1">
    <citation type="submission" date="2023-10" db="EMBL/GenBank/DDBJ databases">
        <title>Genome assemblies of two species of porcelain crab, Petrolisthes cinctipes and Petrolisthes manimaculis (Anomura: Porcellanidae).</title>
        <authorList>
            <person name="Angst P."/>
        </authorList>
    </citation>
    <scope>NUCLEOTIDE SEQUENCE</scope>
    <source>
        <strain evidence="2">PB745_01</strain>
        <tissue evidence="2">Gill</tissue>
    </source>
</reference>
<feature type="compositionally biased region" description="Low complexity" evidence="1">
    <location>
        <begin position="325"/>
        <end position="335"/>
    </location>
</feature>
<comment type="caution">
    <text evidence="2">The sequence shown here is derived from an EMBL/GenBank/DDBJ whole genome shotgun (WGS) entry which is preliminary data.</text>
</comment>
<feature type="compositionally biased region" description="Low complexity" evidence="1">
    <location>
        <begin position="368"/>
        <end position="390"/>
    </location>
</feature>
<keyword evidence="3" id="KW-1185">Reference proteome</keyword>
<dbReference type="AlphaFoldDB" id="A0AAE1K697"/>
<evidence type="ECO:0000313" key="2">
    <source>
        <dbReference type="EMBL" id="KAK3864008.1"/>
    </source>
</evidence>
<sequence length="408" mass="44846">MTDRRVFESLCMEPGTPGFSYDTELLVDVDRAMNFEEAVIRLTTKCNSILTQLHILGNTVEEFSVTAVRVDDVNENVRTKTGGRGNNRRPVVASFQPSQVSSTTEGRSVRVMERQWCNLKNKKYSGMVAVARLARSSIPRNGSSGRYSVQVLTQTLLYHIESHFMFQSFSPNLKRLPLPTDRHNNNDDTNNGGEYLVYLIYRIQPSKTLGRLMETDVTCSTKKTRMYSELDDAWPFEAALRKRRRHTSGESNLSSGGSSVSSNLSGGPTYLSSPTSTTTHHPDTLWYTPPQPDSTRPPLLPTPPTTTSPNNKKPERIGSGWTNWSGSTTVKTTGSRRGGVGGGGGGGVVGGGGVGRGVQKKTPTQPDSPTSPRLLRSRSYTSTTPSQPQRLTSSTSPAHYLRRKQSKQ</sequence>
<gene>
    <name evidence="2" type="ORF">Pcinc_030269</name>
</gene>
<evidence type="ECO:0000256" key="1">
    <source>
        <dbReference type="SAM" id="MobiDB-lite"/>
    </source>
</evidence>
<accession>A0AAE1K697</accession>
<organism evidence="2 3">
    <name type="scientific">Petrolisthes cinctipes</name>
    <name type="common">Flat porcelain crab</name>
    <dbReference type="NCBI Taxonomy" id="88211"/>
    <lineage>
        <taxon>Eukaryota</taxon>
        <taxon>Metazoa</taxon>
        <taxon>Ecdysozoa</taxon>
        <taxon>Arthropoda</taxon>
        <taxon>Crustacea</taxon>
        <taxon>Multicrustacea</taxon>
        <taxon>Malacostraca</taxon>
        <taxon>Eumalacostraca</taxon>
        <taxon>Eucarida</taxon>
        <taxon>Decapoda</taxon>
        <taxon>Pleocyemata</taxon>
        <taxon>Anomura</taxon>
        <taxon>Galatheoidea</taxon>
        <taxon>Porcellanidae</taxon>
        <taxon>Petrolisthes</taxon>
    </lineage>
</organism>
<dbReference type="EMBL" id="JAWQEG010003887">
    <property type="protein sequence ID" value="KAK3864008.1"/>
    <property type="molecule type" value="Genomic_DNA"/>
</dbReference>
<dbReference type="Proteomes" id="UP001286313">
    <property type="component" value="Unassembled WGS sequence"/>
</dbReference>
<feature type="region of interest" description="Disordered" evidence="1">
    <location>
        <begin position="245"/>
        <end position="408"/>
    </location>
</feature>